<evidence type="ECO:0000313" key="2">
    <source>
        <dbReference type="EMBL" id="CUM81543.1"/>
    </source>
</evidence>
<protein>
    <submittedName>
        <fullName evidence="2">Uncharacterized protein</fullName>
    </submittedName>
</protein>
<organism evidence="2 3">
    <name type="scientific">Anaerostipes hadrus</name>
    <dbReference type="NCBI Taxonomy" id="649756"/>
    <lineage>
        <taxon>Bacteria</taxon>
        <taxon>Bacillati</taxon>
        <taxon>Bacillota</taxon>
        <taxon>Clostridia</taxon>
        <taxon>Lachnospirales</taxon>
        <taxon>Lachnospiraceae</taxon>
        <taxon>Anaerostipes</taxon>
    </lineage>
</organism>
<reference evidence="2 3" key="1">
    <citation type="submission" date="2015-09" db="EMBL/GenBank/DDBJ databases">
        <authorList>
            <consortium name="Pathogen Informatics"/>
        </authorList>
    </citation>
    <scope>NUCLEOTIDE SEQUENCE [LARGE SCALE GENOMIC DNA]</scope>
    <source>
        <strain evidence="2 3">2789STDY5834959</strain>
    </source>
</reference>
<gene>
    <name evidence="2" type="ORF">ERS852571_00717</name>
</gene>
<evidence type="ECO:0000313" key="3">
    <source>
        <dbReference type="Proteomes" id="UP000095553"/>
    </source>
</evidence>
<name>A0A173RU56_ANAHA</name>
<accession>A0A173RU56</accession>
<evidence type="ECO:0000256" key="1">
    <source>
        <dbReference type="SAM" id="SignalP"/>
    </source>
</evidence>
<dbReference type="AlphaFoldDB" id="A0A173RU56"/>
<sequence>MLKLNKLFMKGITLIIAFGMICVSNSTEIFASESEPCTESSRTVYYNAYTQALQEAEETGSENEIEKTKNEFSDYVYDLQKNESDETLSNMGYNQQQINLIRQYDGSQDIIALFSGSVTITNKIENYKYNSSTKQTSADIAFTFTWNGTSAYNHKDVLAVAWSEGLYTNSKNIKITCTYKSNRNNTKISFSAPSSSPYIAKNVVGTGNQSAKFTFDKHYGSRMRLYSATGKVHVTKKAKVPEFSSYVSYGETKTNISPSFSVSIKNLSISISFKKNISEIASKRCYKKL</sequence>
<dbReference type="Proteomes" id="UP000095553">
    <property type="component" value="Unassembled WGS sequence"/>
</dbReference>
<dbReference type="RefSeq" id="WP_055072398.1">
    <property type="nucleotide sequence ID" value="NZ_BAABXM010000001.1"/>
</dbReference>
<feature type="signal peptide" evidence="1">
    <location>
        <begin position="1"/>
        <end position="31"/>
    </location>
</feature>
<dbReference type="EMBL" id="CYXY01000004">
    <property type="protein sequence ID" value="CUM81543.1"/>
    <property type="molecule type" value="Genomic_DNA"/>
</dbReference>
<feature type="chain" id="PRO_5008011059" evidence="1">
    <location>
        <begin position="32"/>
        <end position="289"/>
    </location>
</feature>
<keyword evidence="1" id="KW-0732">Signal</keyword>
<proteinExistence type="predicted"/>